<evidence type="ECO:0000256" key="1">
    <source>
        <dbReference type="SAM" id="Phobius"/>
    </source>
</evidence>
<keyword evidence="1" id="KW-0812">Transmembrane</keyword>
<keyword evidence="1" id="KW-0472">Membrane</keyword>
<keyword evidence="1" id="KW-1133">Transmembrane helix</keyword>
<reference evidence="2 3" key="1">
    <citation type="submission" date="2018-04" db="EMBL/GenBank/DDBJ databases">
        <title>Flavobacterium sp. nov., isolated from glacier ice.</title>
        <authorList>
            <person name="Liu Q."/>
            <person name="Xin Y.-H."/>
        </authorList>
    </citation>
    <scope>NUCLEOTIDE SEQUENCE [LARGE SCALE GENOMIC DNA]</scope>
    <source>
        <strain evidence="2 3">LB2P30</strain>
    </source>
</reference>
<keyword evidence="3" id="KW-1185">Reference proteome</keyword>
<evidence type="ECO:0000313" key="2">
    <source>
        <dbReference type="EMBL" id="PWA10565.1"/>
    </source>
</evidence>
<comment type="caution">
    <text evidence="2">The sequence shown here is derived from an EMBL/GenBank/DDBJ whole genome shotgun (WGS) entry which is preliminary data.</text>
</comment>
<dbReference type="AlphaFoldDB" id="A0A2U1JZZ9"/>
<dbReference type="Proteomes" id="UP000245618">
    <property type="component" value="Unassembled WGS sequence"/>
</dbReference>
<accession>A0A2U1JZZ9</accession>
<dbReference type="EMBL" id="QCZH01000003">
    <property type="protein sequence ID" value="PWA10565.1"/>
    <property type="molecule type" value="Genomic_DNA"/>
</dbReference>
<proteinExistence type="predicted"/>
<evidence type="ECO:0000313" key="3">
    <source>
        <dbReference type="Proteomes" id="UP000245618"/>
    </source>
</evidence>
<gene>
    <name evidence="2" type="ORF">DB891_04890</name>
</gene>
<protein>
    <submittedName>
        <fullName evidence="2">Uncharacterized protein</fullName>
    </submittedName>
</protein>
<sequence>MKLTLKNKKISPMKILIDFFASLYDLVIAFFASLYDLVYDFIKFLGDYLKWATDIRSFKSTNFDKQAKEPIQVHNQNPFDIR</sequence>
<name>A0A2U1JZZ9_9FLAO</name>
<organism evidence="2 3">
    <name type="scientific">Flavobacterium laiguense</name>
    <dbReference type="NCBI Taxonomy" id="2169409"/>
    <lineage>
        <taxon>Bacteria</taxon>
        <taxon>Pseudomonadati</taxon>
        <taxon>Bacteroidota</taxon>
        <taxon>Flavobacteriia</taxon>
        <taxon>Flavobacteriales</taxon>
        <taxon>Flavobacteriaceae</taxon>
        <taxon>Flavobacterium</taxon>
    </lineage>
</organism>
<feature type="transmembrane region" description="Helical" evidence="1">
    <location>
        <begin position="15"/>
        <end position="35"/>
    </location>
</feature>